<reference evidence="3" key="1">
    <citation type="journal article" date="2017" name="Plant J.">
        <title>The pomegranate (Punica granatum L.) genome and the genomics of punicalagin biosynthesis.</title>
        <authorList>
            <person name="Qin G."/>
            <person name="Xu C."/>
            <person name="Ming R."/>
            <person name="Tang H."/>
            <person name="Guyot R."/>
            <person name="Kramer E.M."/>
            <person name="Hu Y."/>
            <person name="Yi X."/>
            <person name="Qi Y."/>
            <person name="Xu X."/>
            <person name="Gao Z."/>
            <person name="Pan H."/>
            <person name="Jian J."/>
            <person name="Tian Y."/>
            <person name="Yue Z."/>
            <person name="Xu Y."/>
        </authorList>
    </citation>
    <scope>NUCLEOTIDE SEQUENCE [LARGE SCALE GENOMIC DNA]</scope>
    <source>
        <strain evidence="3">cv. Dabenzi</strain>
    </source>
</reference>
<evidence type="ECO:0000256" key="1">
    <source>
        <dbReference type="SAM" id="MobiDB-lite"/>
    </source>
</evidence>
<feature type="compositionally biased region" description="Basic and acidic residues" evidence="1">
    <location>
        <begin position="151"/>
        <end position="203"/>
    </location>
</feature>
<dbReference type="EMBL" id="MTKT01003655">
    <property type="protein sequence ID" value="OWM74683.1"/>
    <property type="molecule type" value="Genomic_DNA"/>
</dbReference>
<proteinExistence type="predicted"/>
<organism evidence="2 3">
    <name type="scientific">Punica granatum</name>
    <name type="common">Pomegranate</name>
    <dbReference type="NCBI Taxonomy" id="22663"/>
    <lineage>
        <taxon>Eukaryota</taxon>
        <taxon>Viridiplantae</taxon>
        <taxon>Streptophyta</taxon>
        <taxon>Embryophyta</taxon>
        <taxon>Tracheophyta</taxon>
        <taxon>Spermatophyta</taxon>
        <taxon>Magnoliopsida</taxon>
        <taxon>eudicotyledons</taxon>
        <taxon>Gunneridae</taxon>
        <taxon>Pentapetalae</taxon>
        <taxon>rosids</taxon>
        <taxon>malvids</taxon>
        <taxon>Myrtales</taxon>
        <taxon>Lythraceae</taxon>
        <taxon>Punica</taxon>
    </lineage>
</organism>
<evidence type="ECO:0000313" key="2">
    <source>
        <dbReference type="EMBL" id="OWM74683.1"/>
    </source>
</evidence>
<name>A0A218WPY5_PUNGR</name>
<feature type="region of interest" description="Disordered" evidence="1">
    <location>
        <begin position="137"/>
        <end position="203"/>
    </location>
</feature>
<feature type="compositionally biased region" description="Basic and acidic residues" evidence="1">
    <location>
        <begin position="100"/>
        <end position="112"/>
    </location>
</feature>
<dbReference type="Proteomes" id="UP000197138">
    <property type="component" value="Unassembled WGS sequence"/>
</dbReference>
<comment type="caution">
    <text evidence="2">The sequence shown here is derived from an EMBL/GenBank/DDBJ whole genome shotgun (WGS) entry which is preliminary data.</text>
</comment>
<accession>A0A218WPY5</accession>
<sequence>MNGEDEVGGGEESGGRVQQFPPLGATATAREGSRDSGKYHLDYTVLEMGVTKLGSVGIEGDFGFFFARFRGVSQGPLGRKTESEREGFDVDFKLVSRVENREQERGGLRKIDSGQGSVPRKRAVPWWTGVSAVAVGGQPRRVGDGIGTSVKYEEKKRREKRREGKKGGGGKEDEEKKRGRSGKKERAGAKMKRSETSDRRQKF</sequence>
<protein>
    <submittedName>
        <fullName evidence="2">Uncharacterized protein</fullName>
    </submittedName>
</protein>
<evidence type="ECO:0000313" key="3">
    <source>
        <dbReference type="Proteomes" id="UP000197138"/>
    </source>
</evidence>
<gene>
    <name evidence="2" type="ORF">CDL15_Pgr004646</name>
</gene>
<dbReference type="AlphaFoldDB" id="A0A218WPY5"/>
<feature type="region of interest" description="Disordered" evidence="1">
    <location>
        <begin position="1"/>
        <end position="35"/>
    </location>
</feature>
<feature type="region of interest" description="Disordered" evidence="1">
    <location>
        <begin position="100"/>
        <end position="120"/>
    </location>
</feature>